<dbReference type="InterPro" id="IPR001647">
    <property type="entry name" value="HTH_TetR"/>
</dbReference>
<dbReference type="Pfam" id="PF00440">
    <property type="entry name" value="TetR_N"/>
    <property type="match status" value="1"/>
</dbReference>
<keyword evidence="1" id="KW-0805">Transcription regulation</keyword>
<evidence type="ECO:0000256" key="1">
    <source>
        <dbReference type="ARBA" id="ARBA00023015"/>
    </source>
</evidence>
<evidence type="ECO:0000256" key="4">
    <source>
        <dbReference type="PROSITE-ProRule" id="PRU00335"/>
    </source>
</evidence>
<accession>A0ABQ2KMH2</accession>
<dbReference type="PANTHER" id="PTHR30055">
    <property type="entry name" value="HTH-TYPE TRANSCRIPTIONAL REGULATOR RUTR"/>
    <property type="match status" value="1"/>
</dbReference>
<dbReference type="Gene3D" id="1.10.357.10">
    <property type="entry name" value="Tetracycline Repressor, domain 2"/>
    <property type="match status" value="1"/>
</dbReference>
<organism evidence="6 7">
    <name type="scientific">Agrococcus terreus</name>
    <dbReference type="NCBI Taxonomy" id="574649"/>
    <lineage>
        <taxon>Bacteria</taxon>
        <taxon>Bacillati</taxon>
        <taxon>Actinomycetota</taxon>
        <taxon>Actinomycetes</taxon>
        <taxon>Micrococcales</taxon>
        <taxon>Microbacteriaceae</taxon>
        <taxon>Agrococcus</taxon>
    </lineage>
</organism>
<keyword evidence="2 4" id="KW-0238">DNA-binding</keyword>
<evidence type="ECO:0000256" key="2">
    <source>
        <dbReference type="ARBA" id="ARBA00023125"/>
    </source>
</evidence>
<dbReference type="InterPro" id="IPR041347">
    <property type="entry name" value="MftR_C"/>
</dbReference>
<evidence type="ECO:0000313" key="7">
    <source>
        <dbReference type="Proteomes" id="UP000626982"/>
    </source>
</evidence>
<name>A0ABQ2KMH2_9MICO</name>
<protein>
    <submittedName>
        <fullName evidence="6">TetR family transcriptional regulator</fullName>
    </submittedName>
</protein>
<dbReference type="Gene3D" id="1.10.10.60">
    <property type="entry name" value="Homeodomain-like"/>
    <property type="match status" value="1"/>
</dbReference>
<dbReference type="PROSITE" id="PS01081">
    <property type="entry name" value="HTH_TETR_1"/>
    <property type="match status" value="1"/>
</dbReference>
<dbReference type="Proteomes" id="UP000626982">
    <property type="component" value="Unassembled WGS sequence"/>
</dbReference>
<feature type="DNA-binding region" description="H-T-H motif" evidence="4">
    <location>
        <begin position="43"/>
        <end position="62"/>
    </location>
</feature>
<evidence type="ECO:0000313" key="6">
    <source>
        <dbReference type="EMBL" id="GGN86943.1"/>
    </source>
</evidence>
<dbReference type="EMBL" id="BMLM01000002">
    <property type="protein sequence ID" value="GGN86943.1"/>
    <property type="molecule type" value="Genomic_DNA"/>
</dbReference>
<keyword evidence="3" id="KW-0804">Transcription</keyword>
<evidence type="ECO:0000259" key="5">
    <source>
        <dbReference type="PROSITE" id="PS50977"/>
    </source>
</evidence>
<dbReference type="InterPro" id="IPR023772">
    <property type="entry name" value="DNA-bd_HTH_TetR-type_CS"/>
</dbReference>
<dbReference type="RefSeq" id="WP_188718262.1">
    <property type="nucleotide sequence ID" value="NZ_BAABBD010000003.1"/>
</dbReference>
<keyword evidence="7" id="KW-1185">Reference proteome</keyword>
<reference evidence="7" key="1">
    <citation type="journal article" date="2019" name="Int. J. Syst. Evol. Microbiol.">
        <title>The Global Catalogue of Microorganisms (GCM) 10K type strain sequencing project: providing services to taxonomists for standard genome sequencing and annotation.</title>
        <authorList>
            <consortium name="The Broad Institute Genomics Platform"/>
            <consortium name="The Broad Institute Genome Sequencing Center for Infectious Disease"/>
            <person name="Wu L."/>
            <person name="Ma J."/>
        </authorList>
    </citation>
    <scope>NUCLEOTIDE SEQUENCE [LARGE SCALE GENOMIC DNA]</scope>
    <source>
        <strain evidence="7">CGMCC 1.6960</strain>
    </source>
</reference>
<gene>
    <name evidence="6" type="ORF">GCM10010968_20970</name>
</gene>
<dbReference type="InterPro" id="IPR050109">
    <property type="entry name" value="HTH-type_TetR-like_transc_reg"/>
</dbReference>
<dbReference type="SUPFAM" id="SSF46689">
    <property type="entry name" value="Homeodomain-like"/>
    <property type="match status" value="1"/>
</dbReference>
<sequence length="211" mass="23052">MPENEPRAPRSPGLRERKKILTRQTIAEAAFSLAREHGLDAVTIDDIAERAFVSPRTVSNYFPSKEAAVVASSSDGPDELLVGLAARPADEEPLLSLRAVIVEAIGAWDEDRLASVREKESLIDRFPALLPHRMAQYDALEDAMRRSVAQRANVDAETETFPRLVAAAAAAAVKTAIRVWVRQDGTTPSLVELVEQAFDELEAGLPEPTED</sequence>
<dbReference type="PANTHER" id="PTHR30055:SF234">
    <property type="entry name" value="HTH-TYPE TRANSCRIPTIONAL REGULATOR BETI"/>
    <property type="match status" value="1"/>
</dbReference>
<dbReference type="Pfam" id="PF17754">
    <property type="entry name" value="TetR_C_14"/>
    <property type="match status" value="1"/>
</dbReference>
<feature type="domain" description="HTH tetR-type" evidence="5">
    <location>
        <begin position="20"/>
        <end position="80"/>
    </location>
</feature>
<dbReference type="PROSITE" id="PS50977">
    <property type="entry name" value="HTH_TETR_2"/>
    <property type="match status" value="1"/>
</dbReference>
<comment type="caution">
    <text evidence="6">The sequence shown here is derived from an EMBL/GenBank/DDBJ whole genome shotgun (WGS) entry which is preliminary data.</text>
</comment>
<dbReference type="InterPro" id="IPR009057">
    <property type="entry name" value="Homeodomain-like_sf"/>
</dbReference>
<proteinExistence type="predicted"/>
<evidence type="ECO:0000256" key="3">
    <source>
        <dbReference type="ARBA" id="ARBA00023163"/>
    </source>
</evidence>